<name>A0A7J9RYT6_SULOH</name>
<sequence length="47" mass="5448">MNIKKIIDRGTTSSDEHEWIMKERGFDRHMASAYLIALKGLELIKSN</sequence>
<evidence type="ECO:0000313" key="2">
    <source>
        <dbReference type="Proteomes" id="UP000582213"/>
    </source>
</evidence>
<comment type="caution">
    <text evidence="1">The sequence shown here is derived from an EMBL/GenBank/DDBJ whole genome shotgun (WGS) entry which is preliminary data.</text>
</comment>
<dbReference type="EMBL" id="JACHFY010000053">
    <property type="protein sequence ID" value="MBB5255219.1"/>
    <property type="molecule type" value="Genomic_DNA"/>
</dbReference>
<dbReference type="AlphaFoldDB" id="A0A7J9RYT6"/>
<dbReference type="OrthoDB" id="98351at2157"/>
<gene>
    <name evidence="1" type="ORF">HNQ62_002994</name>
</gene>
<protein>
    <submittedName>
        <fullName evidence="1">Uncharacterized protein</fullName>
    </submittedName>
</protein>
<evidence type="ECO:0000313" key="1">
    <source>
        <dbReference type="EMBL" id="MBB5255219.1"/>
    </source>
</evidence>
<dbReference type="GeneID" id="42801735"/>
<accession>A0A7J9RYT6</accession>
<organism evidence="1 2">
    <name type="scientific">Sulfurisphaera ohwakuensis</name>
    <dbReference type="NCBI Taxonomy" id="69656"/>
    <lineage>
        <taxon>Archaea</taxon>
        <taxon>Thermoproteota</taxon>
        <taxon>Thermoprotei</taxon>
        <taxon>Sulfolobales</taxon>
        <taxon>Sulfolobaceae</taxon>
        <taxon>Sulfurisphaera</taxon>
    </lineage>
</organism>
<dbReference type="RefSeq" id="WP_156015099.1">
    <property type="nucleotide sequence ID" value="NZ_CP045484.1"/>
</dbReference>
<proteinExistence type="predicted"/>
<reference evidence="1 2" key="1">
    <citation type="submission" date="2020-08" db="EMBL/GenBank/DDBJ databases">
        <title>Genomic Encyclopedia of Type Strains, Phase IV (KMG-IV): sequencing the most valuable type-strain genomes for metagenomic binning, comparative biology and taxonomic classification.</title>
        <authorList>
            <person name="Goeker M."/>
        </authorList>
    </citation>
    <scope>NUCLEOTIDE SEQUENCE [LARGE SCALE GENOMIC DNA]</scope>
    <source>
        <strain evidence="1 2">DSM 12421</strain>
    </source>
</reference>
<dbReference type="Proteomes" id="UP000582213">
    <property type="component" value="Unassembled WGS sequence"/>
</dbReference>